<evidence type="ECO:0000313" key="2">
    <source>
        <dbReference type="Proteomes" id="UP001165289"/>
    </source>
</evidence>
<accession>A0AAV7JF13</accession>
<comment type="caution">
    <text evidence="1">The sequence shown here is derived from an EMBL/GenBank/DDBJ whole genome shotgun (WGS) entry which is preliminary data.</text>
</comment>
<dbReference type="PANTHER" id="PTHR45913:SF22">
    <property type="entry name" value="SCAN BOX DOMAIN-CONTAINING PROTEIN"/>
    <property type="match status" value="1"/>
</dbReference>
<protein>
    <recommendedName>
        <fullName evidence="3">SCAN domain-containing protein 3</fullName>
    </recommendedName>
</protein>
<sequence length="162" mass="18879">MVKEMLFAKPLVTDTKGESIYKVVEISFRKRNCMNNIIACATDGAPAMVGRHRGFISYLKKAVPEVFAIHCVVHREHLVAKHLSGHLHNSLYIVITVINKIEASELKERIFRQICHDNETEFERLLLHTEVKWFSKGKCLSQFYSLFDTILEFLEEENRRLM</sequence>
<evidence type="ECO:0008006" key="3">
    <source>
        <dbReference type="Google" id="ProtNLM"/>
    </source>
</evidence>
<dbReference type="PANTHER" id="PTHR45913">
    <property type="entry name" value="EPM2A-INTERACTING PROTEIN 1"/>
    <property type="match status" value="1"/>
</dbReference>
<organism evidence="1 2">
    <name type="scientific">Oopsacas minuta</name>
    <dbReference type="NCBI Taxonomy" id="111878"/>
    <lineage>
        <taxon>Eukaryota</taxon>
        <taxon>Metazoa</taxon>
        <taxon>Porifera</taxon>
        <taxon>Hexactinellida</taxon>
        <taxon>Hexasterophora</taxon>
        <taxon>Lyssacinosida</taxon>
        <taxon>Leucopsacidae</taxon>
        <taxon>Oopsacas</taxon>
    </lineage>
</organism>
<reference evidence="1 2" key="1">
    <citation type="journal article" date="2023" name="BMC Biol.">
        <title>The compact genome of the sponge Oopsacas minuta (Hexactinellida) is lacking key metazoan core genes.</title>
        <authorList>
            <person name="Santini S."/>
            <person name="Schenkelaars Q."/>
            <person name="Jourda C."/>
            <person name="Duchesne M."/>
            <person name="Belahbib H."/>
            <person name="Rocher C."/>
            <person name="Selva M."/>
            <person name="Riesgo A."/>
            <person name="Vervoort M."/>
            <person name="Leys S.P."/>
            <person name="Kodjabachian L."/>
            <person name="Le Bivic A."/>
            <person name="Borchiellini C."/>
            <person name="Claverie J.M."/>
            <person name="Renard E."/>
        </authorList>
    </citation>
    <scope>NUCLEOTIDE SEQUENCE [LARGE SCALE GENOMIC DNA]</scope>
    <source>
        <strain evidence="1">SPO-2</strain>
    </source>
</reference>
<proteinExistence type="predicted"/>
<dbReference type="Proteomes" id="UP001165289">
    <property type="component" value="Unassembled WGS sequence"/>
</dbReference>
<evidence type="ECO:0000313" key="1">
    <source>
        <dbReference type="EMBL" id="KAI6647014.1"/>
    </source>
</evidence>
<dbReference type="EMBL" id="JAKMXF010000348">
    <property type="protein sequence ID" value="KAI6647014.1"/>
    <property type="molecule type" value="Genomic_DNA"/>
</dbReference>
<keyword evidence="2" id="KW-1185">Reference proteome</keyword>
<gene>
    <name evidence="1" type="ORF">LOD99_9013</name>
</gene>
<dbReference type="AlphaFoldDB" id="A0AAV7JF13"/>
<name>A0AAV7JF13_9METZ</name>